<proteinExistence type="predicted"/>
<name>A0A1P8WAZ7_9PLAN</name>
<sequence length="69" mass="7556">MVIGAIQGALLGLLISLAVDNFRIFFPCDIIAFSALLCAVIGYIFGERVVEYLTDLIRKVLDYLPHGPS</sequence>
<dbReference type="EMBL" id="CP017641">
    <property type="protein sequence ID" value="APZ91221.1"/>
    <property type="molecule type" value="Genomic_DNA"/>
</dbReference>
<keyword evidence="2" id="KW-1185">Reference proteome</keyword>
<reference evidence="1 2" key="1">
    <citation type="journal article" date="2016" name="Front. Microbiol.">
        <title>Fuerstia marisgermanicae gen. nov., sp. nov., an Unusual Member of the Phylum Planctomycetes from the German Wadden Sea.</title>
        <authorList>
            <person name="Kohn T."/>
            <person name="Heuer A."/>
            <person name="Jogler M."/>
            <person name="Vollmers J."/>
            <person name="Boedeker C."/>
            <person name="Bunk B."/>
            <person name="Rast P."/>
            <person name="Borchert D."/>
            <person name="Glockner I."/>
            <person name="Freese H.M."/>
            <person name="Klenk H.P."/>
            <person name="Overmann J."/>
            <person name="Kaster A.K."/>
            <person name="Rohde M."/>
            <person name="Wiegand S."/>
            <person name="Jogler C."/>
        </authorList>
    </citation>
    <scope>NUCLEOTIDE SEQUENCE [LARGE SCALE GENOMIC DNA]</scope>
    <source>
        <strain evidence="1 2">NH11</strain>
    </source>
</reference>
<protein>
    <submittedName>
        <fullName evidence="1">Uncharacterized protein</fullName>
    </submittedName>
</protein>
<dbReference type="AlphaFoldDB" id="A0A1P8WAZ7"/>
<dbReference type="Proteomes" id="UP000187735">
    <property type="component" value="Chromosome"/>
</dbReference>
<gene>
    <name evidence="1" type="ORF">Fuma_00807</name>
</gene>
<accession>A0A1P8WAZ7</accession>
<organism evidence="1 2">
    <name type="scientific">Fuerstiella marisgermanici</name>
    <dbReference type="NCBI Taxonomy" id="1891926"/>
    <lineage>
        <taxon>Bacteria</taxon>
        <taxon>Pseudomonadati</taxon>
        <taxon>Planctomycetota</taxon>
        <taxon>Planctomycetia</taxon>
        <taxon>Planctomycetales</taxon>
        <taxon>Planctomycetaceae</taxon>
        <taxon>Fuerstiella</taxon>
    </lineage>
</organism>
<dbReference type="KEGG" id="fmr:Fuma_00807"/>
<evidence type="ECO:0000313" key="1">
    <source>
        <dbReference type="EMBL" id="APZ91221.1"/>
    </source>
</evidence>
<evidence type="ECO:0000313" key="2">
    <source>
        <dbReference type="Proteomes" id="UP000187735"/>
    </source>
</evidence>